<dbReference type="InterPro" id="IPR053746">
    <property type="entry name" value="Viral_HT_Connector_Assembly"/>
</dbReference>
<dbReference type="Pfam" id="PF05135">
    <property type="entry name" value="Phage_connect_1"/>
    <property type="match status" value="1"/>
</dbReference>
<dbReference type="STRING" id="86416.Clopa_1899"/>
<proteinExistence type="predicted"/>
<dbReference type="PATRIC" id="fig|86416.3.peg.1870"/>
<keyword evidence="2" id="KW-1185">Reference proteome</keyword>
<dbReference type="KEGG" id="cpas:Clopa_1899"/>
<sequence>MSLTTLDNVKSYLQITDGSEDSFLTLLIGSIQDLIENYCHRHFELATYTAEQHRINHKVFVYNYPIVSVQQIRRSSDDVLDIVLTQDDMTGAYRIYPNYIEMIDMKYVTMSGRTMYAMKEESYVEVDYTAGWTQDQIPSDLMLASTKLVALEYTISREGRIGLEMEREGYVQQTYYKNNAQSLPADVQLVLDRYKKVRV</sequence>
<evidence type="ECO:0000313" key="1">
    <source>
        <dbReference type="EMBL" id="AGK96799.1"/>
    </source>
</evidence>
<dbReference type="Gene3D" id="1.10.246.150">
    <property type="match status" value="1"/>
</dbReference>
<evidence type="ECO:0000313" key="2">
    <source>
        <dbReference type="Proteomes" id="UP000013523"/>
    </source>
</evidence>
<organism evidence="1 2">
    <name type="scientific">Clostridium pasteurianum BC1</name>
    <dbReference type="NCBI Taxonomy" id="86416"/>
    <lineage>
        <taxon>Bacteria</taxon>
        <taxon>Bacillati</taxon>
        <taxon>Bacillota</taxon>
        <taxon>Clostridia</taxon>
        <taxon>Eubacteriales</taxon>
        <taxon>Clostridiaceae</taxon>
        <taxon>Clostridium</taxon>
    </lineage>
</organism>
<dbReference type="CDD" id="cd08054">
    <property type="entry name" value="gp6"/>
    <property type="match status" value="1"/>
</dbReference>
<dbReference type="AlphaFoldDB" id="R4K8E1"/>
<reference evidence="1 2" key="1">
    <citation type="submission" date="2012-01" db="EMBL/GenBank/DDBJ databases">
        <title>Complete sequence of chromosome of Clostridium pasteurianum BC1.</title>
        <authorList>
            <consortium name="US DOE Joint Genome Institute"/>
            <person name="Lucas S."/>
            <person name="Han J."/>
            <person name="Lapidus A."/>
            <person name="Cheng J.-F."/>
            <person name="Goodwin L."/>
            <person name="Pitluck S."/>
            <person name="Peters L."/>
            <person name="Mikhailova N."/>
            <person name="Teshima H."/>
            <person name="Detter J.C."/>
            <person name="Han C."/>
            <person name="Tapia R."/>
            <person name="Land M."/>
            <person name="Hauser L."/>
            <person name="Kyrpides N."/>
            <person name="Ivanova N."/>
            <person name="Pagani I."/>
            <person name="Dunn J."/>
            <person name="Taghavi S."/>
            <person name="Francis A."/>
            <person name="van der Lelie D."/>
            <person name="Woyke T."/>
        </authorList>
    </citation>
    <scope>NUCLEOTIDE SEQUENCE [LARGE SCALE GENOMIC DNA]</scope>
    <source>
        <strain evidence="1 2">BC1</strain>
    </source>
</reference>
<protein>
    <submittedName>
        <fullName evidence="1">Phage QLRG family, putative DNA packaging</fullName>
    </submittedName>
</protein>
<gene>
    <name evidence="1" type="ORF">Clopa_1899</name>
</gene>
<dbReference type="InterPro" id="IPR021146">
    <property type="entry name" value="Phage_gp6-like_head-tail"/>
</dbReference>
<dbReference type="RefSeq" id="WP_015615117.1">
    <property type="nucleotide sequence ID" value="NC_021182.1"/>
</dbReference>
<dbReference type="Proteomes" id="UP000013523">
    <property type="component" value="Chromosome"/>
</dbReference>
<name>R4K8E1_CLOPA</name>
<accession>R4K8E1</accession>
<dbReference type="HOGENOM" id="CLU_1370111_0_0_9"/>
<dbReference type="OrthoDB" id="1908448at2"/>
<dbReference type="EMBL" id="CP003261">
    <property type="protein sequence ID" value="AGK96799.1"/>
    <property type="molecule type" value="Genomic_DNA"/>
</dbReference>